<dbReference type="Proteomes" id="UP000479000">
    <property type="component" value="Unassembled WGS sequence"/>
</dbReference>
<gene>
    <name evidence="3" type="ORF">NTEN_LOCUS18170</name>
</gene>
<proteinExistence type="predicted"/>
<organism evidence="3 4">
    <name type="scientific">Nesidiocoris tenuis</name>
    <dbReference type="NCBI Taxonomy" id="355587"/>
    <lineage>
        <taxon>Eukaryota</taxon>
        <taxon>Metazoa</taxon>
        <taxon>Ecdysozoa</taxon>
        <taxon>Arthropoda</taxon>
        <taxon>Hexapoda</taxon>
        <taxon>Insecta</taxon>
        <taxon>Pterygota</taxon>
        <taxon>Neoptera</taxon>
        <taxon>Paraneoptera</taxon>
        <taxon>Hemiptera</taxon>
        <taxon>Heteroptera</taxon>
        <taxon>Panheteroptera</taxon>
        <taxon>Cimicomorpha</taxon>
        <taxon>Miridae</taxon>
        <taxon>Dicyphina</taxon>
        <taxon>Nesidiocoris</taxon>
    </lineage>
</organism>
<dbReference type="AlphaFoldDB" id="A0A6H5HAM0"/>
<evidence type="ECO:0000313" key="3">
    <source>
        <dbReference type="EMBL" id="CAB0013565.1"/>
    </source>
</evidence>
<keyword evidence="2" id="KW-1133">Transmembrane helix</keyword>
<keyword evidence="2" id="KW-0812">Transmembrane</keyword>
<feature type="region of interest" description="Disordered" evidence="1">
    <location>
        <begin position="1"/>
        <end position="25"/>
    </location>
</feature>
<feature type="transmembrane region" description="Helical" evidence="2">
    <location>
        <begin position="112"/>
        <end position="130"/>
    </location>
</feature>
<protein>
    <submittedName>
        <fullName evidence="3">Uncharacterized protein</fullName>
    </submittedName>
</protein>
<evidence type="ECO:0000256" key="1">
    <source>
        <dbReference type="SAM" id="MobiDB-lite"/>
    </source>
</evidence>
<evidence type="ECO:0000256" key="2">
    <source>
        <dbReference type="SAM" id="Phobius"/>
    </source>
</evidence>
<reference evidence="3 4" key="1">
    <citation type="submission" date="2020-02" db="EMBL/GenBank/DDBJ databases">
        <authorList>
            <person name="Ferguson B K."/>
        </authorList>
    </citation>
    <scope>NUCLEOTIDE SEQUENCE [LARGE SCALE GENOMIC DNA]</scope>
</reference>
<dbReference type="EMBL" id="CADCXU010026857">
    <property type="protein sequence ID" value="CAB0013565.1"/>
    <property type="molecule type" value="Genomic_DNA"/>
</dbReference>
<name>A0A6H5HAM0_9HEMI</name>
<accession>A0A6H5HAM0</accession>
<evidence type="ECO:0000313" key="4">
    <source>
        <dbReference type="Proteomes" id="UP000479000"/>
    </source>
</evidence>
<keyword evidence="2" id="KW-0472">Membrane</keyword>
<keyword evidence="4" id="KW-1185">Reference proteome</keyword>
<sequence>MQSKGPEQNPDERYREAPGIGDRAPSNLHLNKFVSVNKIPSGSGQCNRQGWQSKSAAIQFTATRHYSPRTFTFVSDEHPDRIIGKGALGLALYRLLKRLARYSNSANSTNPVTIFFNIFFYILTAVFGMIKKGDTTLMKVL</sequence>